<dbReference type="GeneID" id="6082936"/>
<dbReference type="RefSeq" id="XP_001887299.1">
    <property type="nucleotide sequence ID" value="XM_001887264.1"/>
</dbReference>
<reference evidence="1 2" key="1">
    <citation type="journal article" date="2008" name="Nature">
        <title>The genome of Laccaria bicolor provides insights into mycorrhizal symbiosis.</title>
        <authorList>
            <person name="Martin F."/>
            <person name="Aerts A."/>
            <person name="Ahren D."/>
            <person name="Brun A."/>
            <person name="Danchin E.G.J."/>
            <person name="Duchaussoy F."/>
            <person name="Gibon J."/>
            <person name="Kohler A."/>
            <person name="Lindquist E."/>
            <person name="Pereda V."/>
            <person name="Salamov A."/>
            <person name="Shapiro H.J."/>
            <person name="Wuyts J."/>
            <person name="Blaudez D."/>
            <person name="Buee M."/>
            <person name="Brokstein P."/>
            <person name="Canbaeck B."/>
            <person name="Cohen D."/>
            <person name="Courty P.E."/>
            <person name="Coutinho P.M."/>
            <person name="Delaruelle C."/>
            <person name="Detter J.C."/>
            <person name="Deveau A."/>
            <person name="DiFazio S."/>
            <person name="Duplessis S."/>
            <person name="Fraissinet-Tachet L."/>
            <person name="Lucic E."/>
            <person name="Frey-Klett P."/>
            <person name="Fourrey C."/>
            <person name="Feussner I."/>
            <person name="Gay G."/>
            <person name="Grimwood J."/>
            <person name="Hoegger P.J."/>
            <person name="Jain P."/>
            <person name="Kilaru S."/>
            <person name="Labbe J."/>
            <person name="Lin Y.C."/>
            <person name="Legue V."/>
            <person name="Le Tacon F."/>
            <person name="Marmeisse R."/>
            <person name="Melayah D."/>
            <person name="Montanini B."/>
            <person name="Muratet M."/>
            <person name="Nehls U."/>
            <person name="Niculita-Hirzel H."/>
            <person name="Oudot-Le Secq M.P."/>
            <person name="Peter M."/>
            <person name="Quesneville H."/>
            <person name="Rajashekar B."/>
            <person name="Reich M."/>
            <person name="Rouhier N."/>
            <person name="Schmutz J."/>
            <person name="Yin T."/>
            <person name="Chalot M."/>
            <person name="Henrissat B."/>
            <person name="Kuees U."/>
            <person name="Lucas S."/>
            <person name="Van de Peer Y."/>
            <person name="Podila G.K."/>
            <person name="Polle A."/>
            <person name="Pukkila P.J."/>
            <person name="Richardson P.M."/>
            <person name="Rouze P."/>
            <person name="Sanders I.R."/>
            <person name="Stajich J.E."/>
            <person name="Tunlid A."/>
            <person name="Tuskan G."/>
            <person name="Grigoriev I.V."/>
        </authorList>
    </citation>
    <scope>NUCLEOTIDE SEQUENCE [LARGE SCALE GENOMIC DNA]</scope>
    <source>
        <strain evidence="2">S238N-H82 / ATCC MYA-4686</strain>
    </source>
</reference>
<accession>B0DTM0</accession>
<evidence type="ECO:0000313" key="2">
    <source>
        <dbReference type="Proteomes" id="UP000001194"/>
    </source>
</evidence>
<sequence length="210" mass="23535">MRRRGDTWRISRGGPKEFKLAKIHVPLSSDMLEFAALRWRRGIMRGGYRGLGLGAFEERSSCASSPNTPCLCVPFSHSFPSGELPPTPTPMTHTPPHRRPSKVLHYSRMCSRRPVFGVPSLSPRKISKSTNVYLQGADLKTDIANGVKEFRSCPCGMLFIDDLSHDAQSKCSSSTVDLIWEENRFRHVTAVLQVGGNRTAMWSLCAWEWG</sequence>
<name>B0DTM0_LACBS</name>
<organism evidence="2">
    <name type="scientific">Laccaria bicolor (strain S238N-H82 / ATCC MYA-4686)</name>
    <name type="common">Bicoloured deceiver</name>
    <name type="synonym">Laccaria laccata var. bicolor</name>
    <dbReference type="NCBI Taxonomy" id="486041"/>
    <lineage>
        <taxon>Eukaryota</taxon>
        <taxon>Fungi</taxon>
        <taxon>Dikarya</taxon>
        <taxon>Basidiomycota</taxon>
        <taxon>Agaricomycotina</taxon>
        <taxon>Agaricomycetes</taxon>
        <taxon>Agaricomycetidae</taxon>
        <taxon>Agaricales</taxon>
        <taxon>Agaricineae</taxon>
        <taxon>Hydnangiaceae</taxon>
        <taxon>Laccaria</taxon>
    </lineage>
</organism>
<dbReference type="AlphaFoldDB" id="B0DTM0"/>
<dbReference type="InParanoid" id="B0DTM0"/>
<gene>
    <name evidence="1" type="ORF">LACBIDRAFT_310080</name>
</gene>
<dbReference type="EMBL" id="DS547133">
    <property type="protein sequence ID" value="EDR02142.1"/>
    <property type="molecule type" value="Genomic_DNA"/>
</dbReference>
<dbReference type="Proteomes" id="UP000001194">
    <property type="component" value="Unassembled WGS sequence"/>
</dbReference>
<keyword evidence="2" id="KW-1185">Reference proteome</keyword>
<proteinExistence type="predicted"/>
<dbReference type="KEGG" id="lbc:LACBIDRAFT_310080"/>
<dbReference type="HOGENOM" id="CLU_1310331_0_0_1"/>
<protein>
    <submittedName>
        <fullName evidence="1">Predicted protein</fullName>
    </submittedName>
</protein>
<evidence type="ECO:0000313" key="1">
    <source>
        <dbReference type="EMBL" id="EDR02142.1"/>
    </source>
</evidence>